<protein>
    <submittedName>
        <fullName evidence="1">Uncharacterized protein</fullName>
    </submittedName>
</protein>
<gene>
    <name evidence="1" type="ORF">GGR32_002341</name>
</gene>
<evidence type="ECO:0000313" key="2">
    <source>
        <dbReference type="Proteomes" id="UP000553034"/>
    </source>
</evidence>
<keyword evidence="2" id="KW-1185">Reference proteome</keyword>
<evidence type="ECO:0000313" key="1">
    <source>
        <dbReference type="EMBL" id="MBB4120029.1"/>
    </source>
</evidence>
<name>A0A840ENS5_9FLAO</name>
<dbReference type="AlphaFoldDB" id="A0A840ENS5"/>
<organism evidence="1 2">
    <name type="scientific">Mesonia hippocampi</name>
    <dbReference type="NCBI Taxonomy" id="1628250"/>
    <lineage>
        <taxon>Bacteria</taxon>
        <taxon>Pseudomonadati</taxon>
        <taxon>Bacteroidota</taxon>
        <taxon>Flavobacteriia</taxon>
        <taxon>Flavobacteriales</taxon>
        <taxon>Flavobacteriaceae</taxon>
        <taxon>Mesonia</taxon>
    </lineage>
</organism>
<dbReference type="Proteomes" id="UP000553034">
    <property type="component" value="Unassembled WGS sequence"/>
</dbReference>
<dbReference type="EMBL" id="JACIFO010000015">
    <property type="protein sequence ID" value="MBB4120029.1"/>
    <property type="molecule type" value="Genomic_DNA"/>
</dbReference>
<dbReference type="InterPro" id="IPR045534">
    <property type="entry name" value="DUF6428"/>
</dbReference>
<proteinExistence type="predicted"/>
<dbReference type="RefSeq" id="WP_183478362.1">
    <property type="nucleotide sequence ID" value="NZ_JACIFO010000015.1"/>
</dbReference>
<sequence>MKTLTLNDVKQILKESTQISFSLPNGELVPAHFHVTEIGLIDKKFIDCGSTIRHEQRISFQLWNANDYDHRLHPEKLIKIIELSEKELQLPNLPIEVEYQGRTIEKYNLSHNDTGFVLSKTLTDCLAPDKCQTPSIKVKTKMVDLNSSAKNTCDPNSGCC</sequence>
<reference evidence="1 2" key="1">
    <citation type="submission" date="2020-08" db="EMBL/GenBank/DDBJ databases">
        <title>Genomic Encyclopedia of Type Strains, Phase IV (KMG-IV): sequencing the most valuable type-strain genomes for metagenomic binning, comparative biology and taxonomic classification.</title>
        <authorList>
            <person name="Goeker M."/>
        </authorList>
    </citation>
    <scope>NUCLEOTIDE SEQUENCE [LARGE SCALE GENOMIC DNA]</scope>
    <source>
        <strain evidence="1 2">DSM 29568</strain>
    </source>
</reference>
<accession>A0A840ENS5</accession>
<dbReference type="Pfam" id="PF20001">
    <property type="entry name" value="DUF6428"/>
    <property type="match status" value="1"/>
</dbReference>
<comment type="caution">
    <text evidence="1">The sequence shown here is derived from an EMBL/GenBank/DDBJ whole genome shotgun (WGS) entry which is preliminary data.</text>
</comment>